<dbReference type="Proteomes" id="UP001200642">
    <property type="component" value="Unassembled WGS sequence"/>
</dbReference>
<dbReference type="InterPro" id="IPR050229">
    <property type="entry name" value="GlpE_sulfurtransferase"/>
</dbReference>
<dbReference type="CDD" id="cd00158">
    <property type="entry name" value="RHOD"/>
    <property type="match status" value="1"/>
</dbReference>
<organism evidence="2 3">
    <name type="scientific">Cerina litoralis</name>
    <dbReference type="NCBI Taxonomy" id="2874477"/>
    <lineage>
        <taxon>Bacteria</taxon>
        <taxon>Pseudomonadati</taxon>
        <taxon>Bacteroidota</taxon>
        <taxon>Flavobacteriia</taxon>
        <taxon>Flavobacteriales</taxon>
        <taxon>Flavobacteriaceae</taxon>
        <taxon>Cerina</taxon>
    </lineage>
</organism>
<dbReference type="PANTHER" id="PTHR43031:SF1">
    <property type="entry name" value="PYRIDINE NUCLEOTIDE-DISULPHIDE OXIDOREDUCTASE"/>
    <property type="match status" value="1"/>
</dbReference>
<dbReference type="SUPFAM" id="SSF52821">
    <property type="entry name" value="Rhodanese/Cell cycle control phosphatase"/>
    <property type="match status" value="1"/>
</dbReference>
<dbReference type="SMART" id="SM00450">
    <property type="entry name" value="RHOD"/>
    <property type="match status" value="1"/>
</dbReference>
<gene>
    <name evidence="2" type="ORF">K8352_04005</name>
</gene>
<evidence type="ECO:0000259" key="1">
    <source>
        <dbReference type="PROSITE" id="PS50206"/>
    </source>
</evidence>
<dbReference type="RefSeq" id="WP_317901040.1">
    <property type="nucleotide sequence ID" value="NZ_JAIRBC010000004.1"/>
</dbReference>
<comment type="caution">
    <text evidence="2">The sequence shown here is derived from an EMBL/GenBank/DDBJ whole genome shotgun (WGS) entry which is preliminary data.</text>
</comment>
<feature type="domain" description="Rhodanese" evidence="1">
    <location>
        <begin position="23"/>
        <end position="114"/>
    </location>
</feature>
<reference evidence="2" key="1">
    <citation type="submission" date="2023-02" db="EMBL/GenBank/DDBJ databases">
        <title>Genome of Flavobacteriaceae gen. nov. sp. strain F89.</title>
        <authorList>
            <person name="Wang Y."/>
        </authorList>
    </citation>
    <scope>NUCLEOTIDE SEQUENCE</scope>
    <source>
        <strain evidence="2">F89</strain>
    </source>
</reference>
<dbReference type="NCBIfam" id="NF045521">
    <property type="entry name" value="rhoda_near_glyco"/>
    <property type="match status" value="1"/>
</dbReference>
<protein>
    <submittedName>
        <fullName evidence="2">Rhodanese-like domain-containing protein</fullName>
    </submittedName>
</protein>
<evidence type="ECO:0000313" key="2">
    <source>
        <dbReference type="EMBL" id="MCG2459899.1"/>
    </source>
</evidence>
<dbReference type="EMBL" id="JAIRBC010000004">
    <property type="protein sequence ID" value="MCG2459899.1"/>
    <property type="molecule type" value="Genomic_DNA"/>
</dbReference>
<dbReference type="InterPro" id="IPR001763">
    <property type="entry name" value="Rhodanese-like_dom"/>
</dbReference>
<dbReference type="PANTHER" id="PTHR43031">
    <property type="entry name" value="FAD-DEPENDENT OXIDOREDUCTASE"/>
    <property type="match status" value="1"/>
</dbReference>
<keyword evidence="3" id="KW-1185">Reference proteome</keyword>
<dbReference type="Gene3D" id="3.40.250.10">
    <property type="entry name" value="Rhodanese-like domain"/>
    <property type="match status" value="1"/>
</dbReference>
<sequence>MDKVLRQWNKNSVPYISVDQLAALKGPVLLDAREKEEFDISHLQHAIWVGDKTFNMDSVHLKIPDKNTPLIVYCSVGVRSEDIGEKLLANGYTHVKNLYGGIFEWKNDGYPIYDDVGRETDSIHAFSRHWGKLLKSGIKVYDGKNR</sequence>
<dbReference type="AlphaFoldDB" id="A0AAE3JNI0"/>
<accession>A0AAE3JNI0</accession>
<dbReference type="PROSITE" id="PS50206">
    <property type="entry name" value="RHODANESE_3"/>
    <property type="match status" value="1"/>
</dbReference>
<proteinExistence type="predicted"/>
<dbReference type="Pfam" id="PF00581">
    <property type="entry name" value="Rhodanese"/>
    <property type="match status" value="1"/>
</dbReference>
<evidence type="ECO:0000313" key="3">
    <source>
        <dbReference type="Proteomes" id="UP001200642"/>
    </source>
</evidence>
<dbReference type="InterPro" id="IPR036873">
    <property type="entry name" value="Rhodanese-like_dom_sf"/>
</dbReference>
<name>A0AAE3JNI0_9FLAO</name>